<proteinExistence type="predicted"/>
<evidence type="ECO:0000313" key="3">
    <source>
        <dbReference type="WormBase" id="C09G5.14"/>
    </source>
</evidence>
<dbReference type="InParanoid" id="A0A2C9C2R4"/>
<dbReference type="GeneID" id="34700611"/>
<protein>
    <submittedName>
        <fullName evidence="1">C2H2-type domain-containing protein</fullName>
    </submittedName>
</protein>
<evidence type="ECO:0000313" key="2">
    <source>
        <dbReference type="Proteomes" id="UP000001940"/>
    </source>
</evidence>
<keyword evidence="2" id="KW-1185">Reference proteome</keyword>
<dbReference type="AlphaFoldDB" id="A0A2C9C2R4"/>
<dbReference type="AGR" id="WB:WBGene00271803"/>
<dbReference type="RefSeq" id="NP_001343739.1">
    <property type="nucleotide sequence ID" value="NM_001356888.3"/>
</dbReference>
<reference evidence="1 2" key="1">
    <citation type="journal article" date="1998" name="Science">
        <title>Genome sequence of the nematode C. elegans: a platform for investigating biology.</title>
        <authorList>
            <consortium name="The C. elegans sequencing consortium"/>
            <person name="Sulson J.E."/>
            <person name="Waterston R."/>
        </authorList>
    </citation>
    <scope>NUCLEOTIDE SEQUENCE [LARGE SCALE GENOMIC DNA]</scope>
    <source>
        <strain evidence="1 2">Bristol N2</strain>
    </source>
</reference>
<dbReference type="KEGG" id="cel:CELE_C09G5.14"/>
<dbReference type="SMR" id="A0A2C9C2R4"/>
<dbReference type="CTD" id="34700611"/>
<gene>
    <name evidence="1 3" type="ORF">C09G5.14</name>
    <name evidence="1" type="ORF">CELE_C09G5.14</name>
</gene>
<dbReference type="WormBase" id="C09G5.14">
    <property type="protein sequence ID" value="CE52105"/>
    <property type="gene ID" value="WBGene00271803"/>
</dbReference>
<evidence type="ECO:0000313" key="1">
    <source>
        <dbReference type="EMBL" id="SOF58730.1"/>
    </source>
</evidence>
<dbReference type="EMBL" id="BX284602">
    <property type="protein sequence ID" value="SOF58730.1"/>
    <property type="molecule type" value="Genomic_DNA"/>
</dbReference>
<organism evidence="1 2">
    <name type="scientific">Caenorhabditis elegans</name>
    <dbReference type="NCBI Taxonomy" id="6239"/>
    <lineage>
        <taxon>Eukaryota</taxon>
        <taxon>Metazoa</taxon>
        <taxon>Ecdysozoa</taxon>
        <taxon>Nematoda</taxon>
        <taxon>Chromadorea</taxon>
        <taxon>Rhabditida</taxon>
        <taxon>Rhabditina</taxon>
        <taxon>Rhabditomorpha</taxon>
        <taxon>Rhabditoidea</taxon>
        <taxon>Rhabditidae</taxon>
        <taxon>Peloderinae</taxon>
        <taxon>Caenorhabditis</taxon>
    </lineage>
</organism>
<name>A0A2C9C2R4_CAEEL</name>
<sequence length="126" mass="14275">MDYTSIPVYFYYCHAGRFQFFPRNKRLNVHQKSCLDEHARKMADFMMFCQDVFRQQMAMEEHYSEAYCNYASDGYQDSGVSSNSSGPSSGSSSPIQLVANSLYDPEYVSSSAGYSSFLLLLQPSSS</sequence>
<dbReference type="Proteomes" id="UP000001940">
    <property type="component" value="Chromosome II"/>
</dbReference>
<dbReference type="Bgee" id="WBGene00271803">
    <property type="expression patterns" value="Expressed in embryo and 2 other cell types or tissues"/>
</dbReference>
<dbReference type="OrthoDB" id="5843554at2759"/>
<dbReference type="FunCoup" id="A0A2C9C2R4">
    <property type="interactions" value="308"/>
</dbReference>
<accession>A0A2C9C2R4</accession>